<evidence type="ECO:0000259" key="15">
    <source>
        <dbReference type="PROSITE" id="PS50111"/>
    </source>
</evidence>
<evidence type="ECO:0000256" key="9">
    <source>
        <dbReference type="ARBA" id="ARBA00023224"/>
    </source>
</evidence>
<keyword evidence="5" id="KW-0997">Cell inner membrane</keyword>
<feature type="compositionally biased region" description="Low complexity" evidence="13">
    <location>
        <begin position="415"/>
        <end position="432"/>
    </location>
</feature>
<comment type="similarity">
    <text evidence="10">Belongs to the methyl-accepting chemotaxis (MCP) protein family.</text>
</comment>
<dbReference type="PANTHER" id="PTHR43531">
    <property type="entry name" value="PROTEIN ICFG"/>
    <property type="match status" value="1"/>
</dbReference>
<dbReference type="Pfam" id="PF00672">
    <property type="entry name" value="HAMP"/>
    <property type="match status" value="1"/>
</dbReference>
<dbReference type="InterPro" id="IPR051310">
    <property type="entry name" value="MCP_chemotaxis"/>
</dbReference>
<dbReference type="CDD" id="cd06225">
    <property type="entry name" value="HAMP"/>
    <property type="match status" value="1"/>
</dbReference>
<accession>A0A4Q2R790</accession>
<dbReference type="PANTHER" id="PTHR43531:SF11">
    <property type="entry name" value="METHYL-ACCEPTING CHEMOTAXIS PROTEIN 3"/>
    <property type="match status" value="1"/>
</dbReference>
<dbReference type="InterPro" id="IPR003122">
    <property type="entry name" value="Tar_rcpt_lig-bd"/>
</dbReference>
<keyword evidence="7 14" id="KW-1133">Transmembrane helix</keyword>
<evidence type="ECO:0000256" key="14">
    <source>
        <dbReference type="SAM" id="Phobius"/>
    </source>
</evidence>
<feature type="coiled-coil region" evidence="12">
    <location>
        <begin position="579"/>
        <end position="624"/>
    </location>
</feature>
<evidence type="ECO:0000259" key="16">
    <source>
        <dbReference type="PROSITE" id="PS50885"/>
    </source>
</evidence>
<evidence type="ECO:0000256" key="10">
    <source>
        <dbReference type="ARBA" id="ARBA00029447"/>
    </source>
</evidence>
<dbReference type="InterPro" id="IPR003660">
    <property type="entry name" value="HAMP_dom"/>
</dbReference>
<dbReference type="SMART" id="SM00304">
    <property type="entry name" value="HAMP"/>
    <property type="match status" value="1"/>
</dbReference>
<evidence type="ECO:0000313" key="17">
    <source>
        <dbReference type="EMBL" id="RYB01821.1"/>
    </source>
</evidence>
<name>A0A4Q2R790_9HYPH</name>
<dbReference type="SUPFAM" id="SSF58104">
    <property type="entry name" value="Methyl-accepting chemotaxis protein (MCP) signaling domain"/>
    <property type="match status" value="1"/>
</dbReference>
<dbReference type="RefSeq" id="WP_129221838.1">
    <property type="nucleotide sequence ID" value="NZ_QYBC01000028.1"/>
</dbReference>
<dbReference type="PROSITE" id="PS50111">
    <property type="entry name" value="CHEMOTAXIS_TRANSDUC_2"/>
    <property type="match status" value="1"/>
</dbReference>
<evidence type="ECO:0000256" key="2">
    <source>
        <dbReference type="ARBA" id="ARBA00022475"/>
    </source>
</evidence>
<dbReference type="Pfam" id="PF02203">
    <property type="entry name" value="TarH"/>
    <property type="match status" value="1"/>
</dbReference>
<dbReference type="GO" id="GO:0006935">
    <property type="term" value="P:chemotaxis"/>
    <property type="evidence" value="ECO:0007669"/>
    <property type="project" value="UniProtKB-KW"/>
</dbReference>
<dbReference type="OrthoDB" id="9814362at2"/>
<evidence type="ECO:0000256" key="6">
    <source>
        <dbReference type="ARBA" id="ARBA00022692"/>
    </source>
</evidence>
<feature type="domain" description="Methyl-accepting transducer" evidence="15">
    <location>
        <begin position="393"/>
        <end position="608"/>
    </location>
</feature>
<keyword evidence="9 11" id="KW-0807">Transducer</keyword>
<keyword evidence="4" id="KW-0145">Chemotaxis</keyword>
<dbReference type="Pfam" id="PF00015">
    <property type="entry name" value="MCPsignal"/>
    <property type="match status" value="1"/>
</dbReference>
<keyword evidence="18" id="KW-1185">Reference proteome</keyword>
<feature type="compositionally biased region" description="Polar residues" evidence="13">
    <location>
        <begin position="401"/>
        <end position="414"/>
    </location>
</feature>
<gene>
    <name evidence="17" type="ORF">D3272_24270</name>
</gene>
<dbReference type="Gene3D" id="1.10.287.950">
    <property type="entry name" value="Methyl-accepting chemotaxis protein"/>
    <property type="match status" value="1"/>
</dbReference>
<keyword evidence="12" id="KW-0175">Coiled coil</keyword>
<sequence>MRFTIKTKLGLAFGGLLTCLAVSGTVGVVSLSSSNDRMQDFAHRPFAQVQRVGQLQADMINSARVLNRSLSENTDAARASVRKSFTEFQADFDTVFKQYVDLVPAEARDANIGPARSAWAAYGAETAKAWDFILMNTQNKAMFLAFQTSKGVVEHLMSSYGPLLQTLKAEKDGAALDSLTSFRLDLETLRLIRYKVVLSSDDESTTAFAKDYAGVLARATATLGTLAQGASPQAAPQVQALRAAFQAYVELDKEVIRLGMVNGDAKAIDMVTVGTVKAAREAMLGELTKLKDFEGKVANGFVSDTQSAFESARIMMMVLVAAAVLAGLAMAFWIALSISRGLSTSVKLAEAVADGDLTQKIDARGNDELGDLQRAMKGMADKLRDVVGQVTAAAQHVSSGSQELSASAEQLSQGSTEQAASTEEASASMEQMAANVKQNADNAGQTEVIARRSAADAEASGVAVGKAVEAMQTIAQKITIVQEIARQTDLLALNAAVEAARAGEHGRGFAVVASEVRKLAERSQAAATEIGALSGETVKAAQDAGGMLSRLVPDIRRTAELVEEITSACREQDVGASQINQAIGQLDKVTQQNAAASEQVSSTSEELSSQAEQLQASIAFFRTEAGAAVSATPAAATHPVARLQRRVAEEMKPGRASGAPRPSRAARQTGGFALDMAEGGDARDDSFRRAS</sequence>
<evidence type="ECO:0000256" key="7">
    <source>
        <dbReference type="ARBA" id="ARBA00022989"/>
    </source>
</evidence>
<feature type="compositionally biased region" description="Basic and acidic residues" evidence="13">
    <location>
        <begin position="680"/>
        <end position="691"/>
    </location>
</feature>
<dbReference type="GO" id="GO:0007165">
    <property type="term" value="P:signal transduction"/>
    <property type="evidence" value="ECO:0007669"/>
    <property type="project" value="UniProtKB-KW"/>
</dbReference>
<evidence type="ECO:0000256" key="4">
    <source>
        <dbReference type="ARBA" id="ARBA00022500"/>
    </source>
</evidence>
<feature type="compositionally biased region" description="Low complexity" evidence="13">
    <location>
        <begin position="654"/>
        <end position="667"/>
    </location>
</feature>
<evidence type="ECO:0000256" key="13">
    <source>
        <dbReference type="SAM" id="MobiDB-lite"/>
    </source>
</evidence>
<dbReference type="GO" id="GO:0004888">
    <property type="term" value="F:transmembrane signaling receptor activity"/>
    <property type="evidence" value="ECO:0007669"/>
    <property type="project" value="InterPro"/>
</dbReference>
<organism evidence="17 18">
    <name type="scientific">Lichenibacterium ramalinae</name>
    <dbReference type="NCBI Taxonomy" id="2316527"/>
    <lineage>
        <taxon>Bacteria</taxon>
        <taxon>Pseudomonadati</taxon>
        <taxon>Pseudomonadota</taxon>
        <taxon>Alphaproteobacteria</taxon>
        <taxon>Hyphomicrobiales</taxon>
        <taxon>Lichenihabitantaceae</taxon>
        <taxon>Lichenibacterium</taxon>
    </lineage>
</organism>
<dbReference type="FunFam" id="1.10.287.950:FF:000001">
    <property type="entry name" value="Methyl-accepting chemotaxis sensory transducer"/>
    <property type="match status" value="1"/>
</dbReference>
<keyword evidence="3" id="KW-0488">Methylation</keyword>
<evidence type="ECO:0000256" key="12">
    <source>
        <dbReference type="SAM" id="Coils"/>
    </source>
</evidence>
<keyword evidence="2" id="KW-1003">Cell membrane</keyword>
<reference evidence="17 18" key="2">
    <citation type="submission" date="2019-02" db="EMBL/GenBank/DDBJ databases">
        <title>'Lichenibacterium ramalinii' gen. nov. sp. nov., 'Lichenibacterium minor' gen. nov. sp. nov.</title>
        <authorList>
            <person name="Pankratov T."/>
        </authorList>
    </citation>
    <scope>NUCLEOTIDE SEQUENCE [LARGE SCALE GENOMIC DNA]</scope>
    <source>
        <strain evidence="17 18">RmlP001</strain>
    </source>
</reference>
<dbReference type="PROSITE" id="PS50885">
    <property type="entry name" value="HAMP"/>
    <property type="match status" value="1"/>
</dbReference>
<dbReference type="EMBL" id="QYBC01000028">
    <property type="protein sequence ID" value="RYB01821.1"/>
    <property type="molecule type" value="Genomic_DNA"/>
</dbReference>
<evidence type="ECO:0000256" key="1">
    <source>
        <dbReference type="ARBA" id="ARBA00004429"/>
    </source>
</evidence>
<dbReference type="InterPro" id="IPR004089">
    <property type="entry name" value="MCPsignal_dom"/>
</dbReference>
<dbReference type="AlphaFoldDB" id="A0A4Q2R790"/>
<dbReference type="GO" id="GO:0005886">
    <property type="term" value="C:plasma membrane"/>
    <property type="evidence" value="ECO:0007669"/>
    <property type="project" value="UniProtKB-SubCell"/>
</dbReference>
<evidence type="ECO:0000256" key="5">
    <source>
        <dbReference type="ARBA" id="ARBA00022519"/>
    </source>
</evidence>
<feature type="region of interest" description="Disordered" evidence="13">
    <location>
        <begin position="648"/>
        <end position="691"/>
    </location>
</feature>
<feature type="region of interest" description="Disordered" evidence="13">
    <location>
        <begin position="401"/>
        <end position="432"/>
    </location>
</feature>
<reference evidence="17 18" key="1">
    <citation type="submission" date="2018-09" db="EMBL/GenBank/DDBJ databases">
        <authorList>
            <person name="Grouzdev D.S."/>
            <person name="Krutkina M.S."/>
        </authorList>
    </citation>
    <scope>NUCLEOTIDE SEQUENCE [LARGE SCALE GENOMIC DNA]</scope>
    <source>
        <strain evidence="17 18">RmlP001</strain>
    </source>
</reference>
<comment type="subcellular location">
    <subcellularLocation>
        <location evidence="1">Cell inner membrane</location>
        <topology evidence="1">Multi-pass membrane protein</topology>
    </subcellularLocation>
</comment>
<proteinExistence type="inferred from homology"/>
<evidence type="ECO:0000256" key="8">
    <source>
        <dbReference type="ARBA" id="ARBA00023136"/>
    </source>
</evidence>
<comment type="caution">
    <text evidence="17">The sequence shown here is derived from an EMBL/GenBank/DDBJ whole genome shotgun (WGS) entry which is preliminary data.</text>
</comment>
<dbReference type="Proteomes" id="UP000289411">
    <property type="component" value="Unassembled WGS sequence"/>
</dbReference>
<evidence type="ECO:0000313" key="18">
    <source>
        <dbReference type="Proteomes" id="UP000289411"/>
    </source>
</evidence>
<dbReference type="PRINTS" id="PR00260">
    <property type="entry name" value="CHEMTRNSDUCR"/>
</dbReference>
<evidence type="ECO:0000256" key="11">
    <source>
        <dbReference type="PROSITE-ProRule" id="PRU00284"/>
    </source>
</evidence>
<protein>
    <submittedName>
        <fullName evidence="17">Methyl-accepting chemotaxis protein</fullName>
    </submittedName>
</protein>
<dbReference type="InterPro" id="IPR004090">
    <property type="entry name" value="Chemotax_Me-accpt_rcpt"/>
</dbReference>
<keyword evidence="8 14" id="KW-0472">Membrane</keyword>
<feature type="transmembrane region" description="Helical" evidence="14">
    <location>
        <begin position="314"/>
        <end position="336"/>
    </location>
</feature>
<feature type="domain" description="HAMP" evidence="16">
    <location>
        <begin position="336"/>
        <end position="388"/>
    </location>
</feature>
<dbReference type="SMART" id="SM00283">
    <property type="entry name" value="MA"/>
    <property type="match status" value="1"/>
</dbReference>
<keyword evidence="6 14" id="KW-0812">Transmembrane</keyword>
<evidence type="ECO:0000256" key="3">
    <source>
        <dbReference type="ARBA" id="ARBA00022481"/>
    </source>
</evidence>